<evidence type="ECO:0000256" key="4">
    <source>
        <dbReference type="ARBA" id="ARBA00022692"/>
    </source>
</evidence>
<dbReference type="InterPro" id="IPR029020">
    <property type="entry name" value="Ammonium/urea_transptr"/>
</dbReference>
<feature type="transmembrane region" description="Helical" evidence="8">
    <location>
        <begin position="94"/>
        <end position="116"/>
    </location>
</feature>
<comment type="subcellular location">
    <subcellularLocation>
        <location evidence="1">Membrane</location>
        <topology evidence="1">Multi-pass membrane protein</topology>
    </subcellularLocation>
</comment>
<evidence type="ECO:0000256" key="7">
    <source>
        <dbReference type="ARBA" id="ARBA00023177"/>
    </source>
</evidence>
<protein>
    <recommendedName>
        <fullName evidence="9">Ammonium transporter AmtB-like domain-containing protein</fullName>
    </recommendedName>
</protein>
<proteinExistence type="inferred from homology"/>
<accession>A0A382YWE6</accession>
<feature type="non-terminal residue" evidence="10">
    <location>
        <position position="229"/>
    </location>
</feature>
<dbReference type="GO" id="GO:0005886">
    <property type="term" value="C:plasma membrane"/>
    <property type="evidence" value="ECO:0007669"/>
    <property type="project" value="TreeGrafter"/>
</dbReference>
<keyword evidence="6 8" id="KW-0472">Membrane</keyword>
<keyword evidence="4 8" id="KW-0812">Transmembrane</keyword>
<dbReference type="PROSITE" id="PS01219">
    <property type="entry name" value="AMMONIUM_TRANSP"/>
    <property type="match status" value="1"/>
</dbReference>
<dbReference type="PANTHER" id="PTHR43029">
    <property type="entry name" value="AMMONIUM TRANSPORTER MEP2"/>
    <property type="match status" value="1"/>
</dbReference>
<feature type="transmembrane region" description="Helical" evidence="8">
    <location>
        <begin position="190"/>
        <end position="210"/>
    </location>
</feature>
<dbReference type="GO" id="GO:0008519">
    <property type="term" value="F:ammonium channel activity"/>
    <property type="evidence" value="ECO:0007669"/>
    <property type="project" value="InterPro"/>
</dbReference>
<evidence type="ECO:0000313" key="10">
    <source>
        <dbReference type="EMBL" id="SVD87441.1"/>
    </source>
</evidence>
<feature type="transmembrane region" description="Helical" evidence="8">
    <location>
        <begin position="6"/>
        <end position="28"/>
    </location>
</feature>
<feature type="transmembrane region" description="Helical" evidence="8">
    <location>
        <begin position="156"/>
        <end position="178"/>
    </location>
</feature>
<dbReference type="PANTHER" id="PTHR43029:SF10">
    <property type="entry name" value="AMMONIUM TRANSPORTER MEP2"/>
    <property type="match status" value="1"/>
</dbReference>
<evidence type="ECO:0000259" key="9">
    <source>
        <dbReference type="Pfam" id="PF00909"/>
    </source>
</evidence>
<feature type="transmembrane region" description="Helical" evidence="8">
    <location>
        <begin position="123"/>
        <end position="144"/>
    </location>
</feature>
<dbReference type="InterPro" id="IPR001905">
    <property type="entry name" value="Ammonium_transpt"/>
</dbReference>
<feature type="domain" description="Ammonium transporter AmtB-like" evidence="9">
    <location>
        <begin position="7"/>
        <end position="229"/>
    </location>
</feature>
<feature type="transmembrane region" description="Helical" evidence="8">
    <location>
        <begin position="40"/>
        <end position="61"/>
    </location>
</feature>
<gene>
    <name evidence="10" type="ORF">METZ01_LOCUS440295</name>
</gene>
<evidence type="ECO:0000256" key="3">
    <source>
        <dbReference type="ARBA" id="ARBA00022448"/>
    </source>
</evidence>
<sequence length="229" mass="24485">MESGDYAWMLTATALVVFMVPGLALFYGGMVRSRNVLNMLMMNLACIGIVPIVWVLISYSLGNSPDGSGFFGGDWIGSFDNVGLKGLNGDAESLVFVAFLMTFASITPALISGAVADRMRFSAWLVFVPIWLLLVYTPVTYWVYSGWQHGNGALDFAGGTAIHLNAGVAALAVVLVLGRRRGWPSEAMPPHNVPMVLIGTGILWFGWFGFNAGSAGAANEQVVQALLNT</sequence>
<keyword evidence="5 8" id="KW-1133">Transmembrane helix</keyword>
<organism evidence="10">
    <name type="scientific">marine metagenome</name>
    <dbReference type="NCBI Taxonomy" id="408172"/>
    <lineage>
        <taxon>unclassified sequences</taxon>
        <taxon>metagenomes</taxon>
        <taxon>ecological metagenomes</taxon>
    </lineage>
</organism>
<dbReference type="Pfam" id="PF00909">
    <property type="entry name" value="Ammonium_transp"/>
    <property type="match status" value="1"/>
</dbReference>
<keyword evidence="7" id="KW-0924">Ammonia transport</keyword>
<name>A0A382YWE6_9ZZZZ</name>
<dbReference type="InterPro" id="IPR018047">
    <property type="entry name" value="Ammonium_transpt_CS"/>
</dbReference>
<dbReference type="SUPFAM" id="SSF111352">
    <property type="entry name" value="Ammonium transporter"/>
    <property type="match status" value="1"/>
</dbReference>
<dbReference type="Gene3D" id="1.10.3430.10">
    <property type="entry name" value="Ammonium transporter AmtB like domains"/>
    <property type="match status" value="1"/>
</dbReference>
<evidence type="ECO:0000256" key="2">
    <source>
        <dbReference type="ARBA" id="ARBA00005887"/>
    </source>
</evidence>
<comment type="similarity">
    <text evidence="2">Belongs to the ammonia transporter channel (TC 1.A.11.2) family.</text>
</comment>
<keyword evidence="3" id="KW-0813">Transport</keyword>
<evidence type="ECO:0000256" key="6">
    <source>
        <dbReference type="ARBA" id="ARBA00023136"/>
    </source>
</evidence>
<dbReference type="EMBL" id="UINC01178986">
    <property type="protein sequence ID" value="SVD87441.1"/>
    <property type="molecule type" value="Genomic_DNA"/>
</dbReference>
<evidence type="ECO:0000256" key="1">
    <source>
        <dbReference type="ARBA" id="ARBA00004141"/>
    </source>
</evidence>
<reference evidence="10" key="1">
    <citation type="submission" date="2018-05" db="EMBL/GenBank/DDBJ databases">
        <authorList>
            <person name="Lanie J.A."/>
            <person name="Ng W.-L."/>
            <person name="Kazmierczak K.M."/>
            <person name="Andrzejewski T.M."/>
            <person name="Davidsen T.M."/>
            <person name="Wayne K.J."/>
            <person name="Tettelin H."/>
            <person name="Glass J.I."/>
            <person name="Rusch D."/>
            <person name="Podicherti R."/>
            <person name="Tsui H.-C.T."/>
            <person name="Winkler M.E."/>
        </authorList>
    </citation>
    <scope>NUCLEOTIDE SEQUENCE</scope>
</reference>
<dbReference type="InterPro" id="IPR024041">
    <property type="entry name" value="NH4_transpt_AmtB-like_dom"/>
</dbReference>
<evidence type="ECO:0000256" key="8">
    <source>
        <dbReference type="SAM" id="Phobius"/>
    </source>
</evidence>
<dbReference type="AlphaFoldDB" id="A0A382YWE6"/>
<evidence type="ECO:0000256" key="5">
    <source>
        <dbReference type="ARBA" id="ARBA00022989"/>
    </source>
</evidence>